<dbReference type="AlphaFoldDB" id="A0AA39FI85"/>
<dbReference type="Proteomes" id="UP001168990">
    <property type="component" value="Unassembled WGS sequence"/>
</dbReference>
<proteinExistence type="predicted"/>
<reference evidence="1" key="2">
    <citation type="submission" date="2023-03" db="EMBL/GenBank/DDBJ databases">
        <authorList>
            <person name="Inwood S.N."/>
            <person name="Skelly J.G."/>
            <person name="Guhlin J."/>
            <person name="Harrop T.W.R."/>
            <person name="Goldson S.G."/>
            <person name="Dearden P.K."/>
        </authorList>
    </citation>
    <scope>NUCLEOTIDE SEQUENCE</scope>
    <source>
        <strain evidence="1">Irish</strain>
        <tissue evidence="1">Whole body</tissue>
    </source>
</reference>
<dbReference type="EMBL" id="JAQQBS010000004">
    <property type="protein sequence ID" value="KAK0170072.1"/>
    <property type="molecule type" value="Genomic_DNA"/>
</dbReference>
<protein>
    <submittedName>
        <fullName evidence="1">Uncharacterized protein</fullName>
    </submittedName>
</protein>
<accession>A0AA39FI85</accession>
<name>A0AA39FI85_9HYME</name>
<evidence type="ECO:0000313" key="2">
    <source>
        <dbReference type="Proteomes" id="UP001168990"/>
    </source>
</evidence>
<comment type="caution">
    <text evidence="1">The sequence shown here is derived from an EMBL/GenBank/DDBJ whole genome shotgun (WGS) entry which is preliminary data.</text>
</comment>
<organism evidence="1 2">
    <name type="scientific">Microctonus aethiopoides</name>
    <dbReference type="NCBI Taxonomy" id="144406"/>
    <lineage>
        <taxon>Eukaryota</taxon>
        <taxon>Metazoa</taxon>
        <taxon>Ecdysozoa</taxon>
        <taxon>Arthropoda</taxon>
        <taxon>Hexapoda</taxon>
        <taxon>Insecta</taxon>
        <taxon>Pterygota</taxon>
        <taxon>Neoptera</taxon>
        <taxon>Endopterygota</taxon>
        <taxon>Hymenoptera</taxon>
        <taxon>Apocrita</taxon>
        <taxon>Ichneumonoidea</taxon>
        <taxon>Braconidae</taxon>
        <taxon>Euphorinae</taxon>
        <taxon>Microctonus</taxon>
    </lineage>
</organism>
<sequence length="171" mass="19633">MGLICFAYCFAVALIGYKNNFCQQLEKSEPGYEWVKFEPQIVNDTRLILLREIGNVRRVVGRKQMNKNKNLIPIQLVISLEGILLERDMLGDVIEVDVLINKSGKISWTLTNNSVPKNAIEGGKLNENKKIYICRVKDGSDNVGWIKLDDHLCNVHPFFEHTKYDILTHDE</sequence>
<evidence type="ECO:0000313" key="1">
    <source>
        <dbReference type="EMBL" id="KAK0170072.1"/>
    </source>
</evidence>
<keyword evidence="2" id="KW-1185">Reference proteome</keyword>
<reference evidence="1" key="1">
    <citation type="journal article" date="2023" name="bioRxiv">
        <title>Scaffold-level genome assemblies of two parasitoid biocontrol wasps reveal the parthenogenesis mechanism and an associated novel virus.</title>
        <authorList>
            <person name="Inwood S."/>
            <person name="Skelly J."/>
            <person name="Guhlin J."/>
            <person name="Harrop T."/>
            <person name="Goldson S."/>
            <person name="Dearden P."/>
        </authorList>
    </citation>
    <scope>NUCLEOTIDE SEQUENCE</scope>
    <source>
        <strain evidence="1">Irish</strain>
        <tissue evidence="1">Whole body</tissue>
    </source>
</reference>
<dbReference type="Pfam" id="PF11901">
    <property type="entry name" value="DM9"/>
    <property type="match status" value="1"/>
</dbReference>
<dbReference type="InterPro" id="IPR006616">
    <property type="entry name" value="DM9_repeat"/>
</dbReference>
<gene>
    <name evidence="1" type="ORF">PV328_010677</name>
</gene>